<evidence type="ECO:0000313" key="2">
    <source>
        <dbReference type="EMBL" id="REL32595.1"/>
    </source>
</evidence>
<sequence length="84" mass="9345">MADDRQFDQTQLNFQKCILIGNWMMLTSLTVTLMCVAITFGFDQYFSIASQVTAHIATIIFAGVLKVGYVLRCVGVHGLGHKVF</sequence>
<keyword evidence="3" id="KW-1185">Reference proteome</keyword>
<proteinExistence type="predicted"/>
<name>A0A3E0U964_9GAMM</name>
<evidence type="ECO:0000256" key="1">
    <source>
        <dbReference type="SAM" id="Phobius"/>
    </source>
</evidence>
<accession>A0A3E0U964</accession>
<keyword evidence="1" id="KW-0812">Transmembrane</keyword>
<feature type="transmembrane region" description="Helical" evidence="1">
    <location>
        <begin position="48"/>
        <end position="71"/>
    </location>
</feature>
<dbReference type="AlphaFoldDB" id="A0A3E0U964"/>
<keyword evidence="1" id="KW-1133">Transmembrane helix</keyword>
<protein>
    <submittedName>
        <fullName evidence="2">Uncharacterized protein</fullName>
    </submittedName>
</protein>
<dbReference type="EMBL" id="QUOT01000001">
    <property type="protein sequence ID" value="REL32595.1"/>
    <property type="molecule type" value="Genomic_DNA"/>
</dbReference>
<reference evidence="3" key="1">
    <citation type="submission" date="2018-08" db="EMBL/GenBank/DDBJ databases">
        <title>Thalassotalea euphylliae genome.</title>
        <authorList>
            <person name="Summers S."/>
            <person name="Rice S.A."/>
            <person name="Freckelton M.L."/>
            <person name="Nedved B.T."/>
            <person name="Hadfield M.G."/>
        </authorList>
    </citation>
    <scope>NUCLEOTIDE SEQUENCE [LARGE SCALE GENOMIC DNA]</scope>
    <source>
        <strain evidence="3">H3</strain>
    </source>
</reference>
<gene>
    <name evidence="2" type="ORF">DXX94_03625</name>
</gene>
<feature type="transmembrane region" description="Helical" evidence="1">
    <location>
        <begin position="20"/>
        <end position="42"/>
    </location>
</feature>
<dbReference type="Proteomes" id="UP000256899">
    <property type="component" value="Unassembled WGS sequence"/>
</dbReference>
<evidence type="ECO:0000313" key="3">
    <source>
        <dbReference type="Proteomes" id="UP000256899"/>
    </source>
</evidence>
<comment type="caution">
    <text evidence="2">The sequence shown here is derived from an EMBL/GenBank/DDBJ whole genome shotgun (WGS) entry which is preliminary data.</text>
</comment>
<keyword evidence="1" id="KW-0472">Membrane</keyword>
<organism evidence="2 3">
    <name type="scientific">Thalassotalea euphylliae</name>
    <dbReference type="NCBI Taxonomy" id="1655234"/>
    <lineage>
        <taxon>Bacteria</taxon>
        <taxon>Pseudomonadati</taxon>
        <taxon>Pseudomonadota</taxon>
        <taxon>Gammaproteobacteria</taxon>
        <taxon>Alteromonadales</taxon>
        <taxon>Colwelliaceae</taxon>
        <taxon>Thalassotalea</taxon>
    </lineage>
</organism>